<protein>
    <submittedName>
        <fullName evidence="1">Uncharacterized protein</fullName>
    </submittedName>
</protein>
<sequence>MSGVKEEPICIIIFKDNLCYRSYGTSIFSLF</sequence>
<evidence type="ECO:0000313" key="1">
    <source>
        <dbReference type="EMBL" id="JAD56628.1"/>
    </source>
</evidence>
<reference evidence="1" key="2">
    <citation type="journal article" date="2015" name="Data Brief">
        <title>Shoot transcriptome of the giant reed, Arundo donax.</title>
        <authorList>
            <person name="Barrero R.A."/>
            <person name="Guerrero F.D."/>
            <person name="Moolhuijzen P."/>
            <person name="Goolsby J.A."/>
            <person name="Tidwell J."/>
            <person name="Bellgard S.E."/>
            <person name="Bellgard M.I."/>
        </authorList>
    </citation>
    <scope>NUCLEOTIDE SEQUENCE</scope>
    <source>
        <tissue evidence="1">Shoot tissue taken approximately 20 cm above the soil surface</tissue>
    </source>
</reference>
<proteinExistence type="predicted"/>
<reference evidence="1" key="1">
    <citation type="submission" date="2014-09" db="EMBL/GenBank/DDBJ databases">
        <authorList>
            <person name="Magalhaes I.L.F."/>
            <person name="Oliveira U."/>
            <person name="Santos F.R."/>
            <person name="Vidigal T.H.D.A."/>
            <person name="Brescovit A.D."/>
            <person name="Santos A.J."/>
        </authorList>
    </citation>
    <scope>NUCLEOTIDE SEQUENCE</scope>
    <source>
        <tissue evidence="1">Shoot tissue taken approximately 20 cm above the soil surface</tissue>
    </source>
</reference>
<dbReference type="EMBL" id="GBRH01241267">
    <property type="protein sequence ID" value="JAD56628.1"/>
    <property type="molecule type" value="Transcribed_RNA"/>
</dbReference>
<name>A0A0A9B3E4_ARUDO</name>
<dbReference type="AlphaFoldDB" id="A0A0A9B3E4"/>
<organism evidence="1">
    <name type="scientific">Arundo donax</name>
    <name type="common">Giant reed</name>
    <name type="synonym">Donax arundinaceus</name>
    <dbReference type="NCBI Taxonomy" id="35708"/>
    <lineage>
        <taxon>Eukaryota</taxon>
        <taxon>Viridiplantae</taxon>
        <taxon>Streptophyta</taxon>
        <taxon>Embryophyta</taxon>
        <taxon>Tracheophyta</taxon>
        <taxon>Spermatophyta</taxon>
        <taxon>Magnoliopsida</taxon>
        <taxon>Liliopsida</taxon>
        <taxon>Poales</taxon>
        <taxon>Poaceae</taxon>
        <taxon>PACMAD clade</taxon>
        <taxon>Arundinoideae</taxon>
        <taxon>Arundineae</taxon>
        <taxon>Arundo</taxon>
    </lineage>
</organism>
<accession>A0A0A9B3E4</accession>